<dbReference type="OrthoDB" id="7876489at2"/>
<dbReference type="Pfam" id="PF19029">
    <property type="entry name" value="DUF883_C"/>
    <property type="match status" value="1"/>
</dbReference>
<dbReference type="Proteomes" id="UP000193963">
    <property type="component" value="Unassembled WGS sequence"/>
</dbReference>
<accession>A0A1X6Y8A5</accession>
<dbReference type="PANTHER" id="PTHR35893">
    <property type="entry name" value="INNER MEMBRANE PROTEIN-RELATED"/>
    <property type="match status" value="1"/>
</dbReference>
<dbReference type="GO" id="GO:0043022">
    <property type="term" value="F:ribosome binding"/>
    <property type="evidence" value="ECO:0007669"/>
    <property type="project" value="InterPro"/>
</dbReference>
<evidence type="ECO:0000313" key="3">
    <source>
        <dbReference type="EMBL" id="SLN13635.1"/>
    </source>
</evidence>
<feature type="compositionally biased region" description="Low complexity" evidence="1">
    <location>
        <begin position="1"/>
        <end position="18"/>
    </location>
</feature>
<organism evidence="3 4">
    <name type="scientific">Pseudooceanicola marinus</name>
    <dbReference type="NCBI Taxonomy" id="396013"/>
    <lineage>
        <taxon>Bacteria</taxon>
        <taxon>Pseudomonadati</taxon>
        <taxon>Pseudomonadota</taxon>
        <taxon>Alphaproteobacteria</taxon>
        <taxon>Rhodobacterales</taxon>
        <taxon>Paracoccaceae</taxon>
        <taxon>Pseudooceanicola</taxon>
    </lineage>
</organism>
<evidence type="ECO:0000259" key="2">
    <source>
        <dbReference type="Pfam" id="PF19029"/>
    </source>
</evidence>
<keyword evidence="4" id="KW-1185">Reference proteome</keyword>
<protein>
    <recommendedName>
        <fullName evidence="2">DUF883 domain-containing protein</fullName>
    </recommendedName>
</protein>
<sequence length="120" mass="12367">MATAKSSTGSSASTESTTKPTDPSDPAAIQAQLDAVRADIAELTRTLGAYGQAQKDQMTASARARAEKLKRDAQAGLTEAEARARGAYDQAETAVRENPASAMAIAGGVGFLLGLVLSRR</sequence>
<dbReference type="EMBL" id="FWFN01000001">
    <property type="protein sequence ID" value="SLN13635.1"/>
    <property type="molecule type" value="Genomic_DNA"/>
</dbReference>
<proteinExistence type="predicted"/>
<evidence type="ECO:0000313" key="4">
    <source>
        <dbReference type="Proteomes" id="UP000193963"/>
    </source>
</evidence>
<feature type="domain" description="DUF883" evidence="2">
    <location>
        <begin position="91"/>
        <end position="120"/>
    </location>
</feature>
<evidence type="ECO:0000256" key="1">
    <source>
        <dbReference type="SAM" id="MobiDB-lite"/>
    </source>
</evidence>
<dbReference type="AlphaFoldDB" id="A0A1X6Y8A5"/>
<name>A0A1X6Y8A5_9RHOB</name>
<feature type="compositionally biased region" description="Basic and acidic residues" evidence="1">
    <location>
        <begin position="64"/>
        <end position="73"/>
    </location>
</feature>
<feature type="region of interest" description="Disordered" evidence="1">
    <location>
        <begin position="1"/>
        <end position="27"/>
    </location>
</feature>
<dbReference type="RefSeq" id="WP_085886220.1">
    <property type="nucleotide sequence ID" value="NZ_FWFN01000001.1"/>
</dbReference>
<dbReference type="PANTHER" id="PTHR35893:SF3">
    <property type="entry name" value="INNER MEMBRANE PROTEIN"/>
    <property type="match status" value="1"/>
</dbReference>
<dbReference type="InterPro" id="IPR010279">
    <property type="entry name" value="YqjD/ElaB"/>
</dbReference>
<gene>
    <name evidence="3" type="ORF">PSM7751_00298</name>
</gene>
<reference evidence="3 4" key="1">
    <citation type="submission" date="2017-03" db="EMBL/GenBank/DDBJ databases">
        <authorList>
            <person name="Afonso C.L."/>
            <person name="Miller P.J."/>
            <person name="Scott M.A."/>
            <person name="Spackman E."/>
            <person name="Goraichik I."/>
            <person name="Dimitrov K.M."/>
            <person name="Suarez D.L."/>
            <person name="Swayne D.E."/>
        </authorList>
    </citation>
    <scope>NUCLEOTIDE SEQUENCE [LARGE SCALE GENOMIC DNA]</scope>
    <source>
        <strain evidence="3 4">CECT 7751</strain>
    </source>
</reference>
<feature type="region of interest" description="Disordered" evidence="1">
    <location>
        <begin position="61"/>
        <end position="88"/>
    </location>
</feature>
<dbReference type="InterPro" id="IPR043605">
    <property type="entry name" value="DUF883_C"/>
</dbReference>